<dbReference type="Proteomes" id="UP001190700">
    <property type="component" value="Unassembled WGS sequence"/>
</dbReference>
<keyword evidence="2" id="KW-1185">Reference proteome</keyword>
<evidence type="ECO:0000313" key="2">
    <source>
        <dbReference type="Proteomes" id="UP001190700"/>
    </source>
</evidence>
<name>A0AAE0BQ14_9CHLO</name>
<dbReference type="AlphaFoldDB" id="A0AAE0BQ14"/>
<organism evidence="1 2">
    <name type="scientific">Cymbomonas tetramitiformis</name>
    <dbReference type="NCBI Taxonomy" id="36881"/>
    <lineage>
        <taxon>Eukaryota</taxon>
        <taxon>Viridiplantae</taxon>
        <taxon>Chlorophyta</taxon>
        <taxon>Pyramimonadophyceae</taxon>
        <taxon>Pyramimonadales</taxon>
        <taxon>Pyramimonadaceae</taxon>
        <taxon>Cymbomonas</taxon>
    </lineage>
</organism>
<protein>
    <submittedName>
        <fullName evidence="1">Uncharacterized protein</fullName>
    </submittedName>
</protein>
<gene>
    <name evidence="1" type="ORF">CYMTET_49462</name>
</gene>
<proteinExistence type="predicted"/>
<reference evidence="1 2" key="1">
    <citation type="journal article" date="2015" name="Genome Biol. Evol.">
        <title>Comparative Genomics of a Bacterivorous Green Alga Reveals Evolutionary Causalities and Consequences of Phago-Mixotrophic Mode of Nutrition.</title>
        <authorList>
            <person name="Burns J.A."/>
            <person name="Paasch A."/>
            <person name="Narechania A."/>
            <person name="Kim E."/>
        </authorList>
    </citation>
    <scope>NUCLEOTIDE SEQUENCE [LARGE SCALE GENOMIC DNA]</scope>
    <source>
        <strain evidence="1 2">PLY_AMNH</strain>
    </source>
</reference>
<comment type="caution">
    <text evidence="1">The sequence shown here is derived from an EMBL/GenBank/DDBJ whole genome shotgun (WGS) entry which is preliminary data.</text>
</comment>
<evidence type="ECO:0000313" key="1">
    <source>
        <dbReference type="EMBL" id="KAK3240716.1"/>
    </source>
</evidence>
<sequence>MLETNVRLQSAHVLRCMEHPSAKPMYYIFEDDAFLLSERSQFKEAYLREEHRKFTQLRYVTSDRAAPWVQPALKLIQERIRSPATVVEQVRRARVAERPEHVDKDEGYL</sequence>
<dbReference type="EMBL" id="LGRX02033568">
    <property type="protein sequence ID" value="KAK3240716.1"/>
    <property type="molecule type" value="Genomic_DNA"/>
</dbReference>
<accession>A0AAE0BQ14</accession>